<feature type="transmembrane region" description="Helical" evidence="1">
    <location>
        <begin position="133"/>
        <end position="151"/>
    </location>
</feature>
<keyword evidence="4" id="KW-1185">Reference proteome</keyword>
<dbReference type="InterPro" id="IPR001054">
    <property type="entry name" value="A/G_cyclase"/>
</dbReference>
<feature type="transmembrane region" description="Helical" evidence="1">
    <location>
        <begin position="91"/>
        <end position="113"/>
    </location>
</feature>
<dbReference type="SUPFAM" id="SSF55073">
    <property type="entry name" value="Nucleotide cyclase"/>
    <property type="match status" value="1"/>
</dbReference>
<sequence length="361" mass="42025">MNRKLKQYLQLLWQSVLFWSVVMGLFSIFRYYGIEEEEGFQVITEYSGLQGTLRALLGFTSIGTLIGFLYATIDFVFDRFASNRISLVYDLIIRTFFYFITTIAVFTVIMDLFSSIYDINLNTEAGWWRENKSFWATILYIVFVSFIFSFIKIATEKFGKGVFLKMLMGKYKQPQEEKRIFMFLDLKDSTTIAENLGHFKYSQFIQDCFYDLNEVVPKYDAEIYQYVGDEAVLSWPYKKGLANNNCVDLFFAFQQKKHKKSEYYLDKYGVIPEFKAGLHGGELMVTEVGVIKKEIAYHGDVINTSARIQAECNTYKVLLLISEKLLQDLKINTHLTSKFLGSVLLKGKQEKVNIHTINKVR</sequence>
<evidence type="ECO:0000259" key="2">
    <source>
        <dbReference type="PROSITE" id="PS50125"/>
    </source>
</evidence>
<dbReference type="GO" id="GO:0004016">
    <property type="term" value="F:adenylate cyclase activity"/>
    <property type="evidence" value="ECO:0007669"/>
    <property type="project" value="UniProtKB-ARBA"/>
</dbReference>
<dbReference type="OrthoDB" id="9768499at2"/>
<feature type="transmembrane region" description="Helical" evidence="1">
    <location>
        <begin position="12"/>
        <end position="32"/>
    </location>
</feature>
<dbReference type="InterPro" id="IPR029787">
    <property type="entry name" value="Nucleotide_cyclase"/>
</dbReference>
<evidence type="ECO:0000256" key="1">
    <source>
        <dbReference type="SAM" id="Phobius"/>
    </source>
</evidence>
<organism evidence="3 4">
    <name type="scientific">Aquimarina aggregata</name>
    <dbReference type="NCBI Taxonomy" id="1642818"/>
    <lineage>
        <taxon>Bacteria</taxon>
        <taxon>Pseudomonadati</taxon>
        <taxon>Bacteroidota</taxon>
        <taxon>Flavobacteriia</taxon>
        <taxon>Flavobacteriales</taxon>
        <taxon>Flavobacteriaceae</taxon>
        <taxon>Aquimarina</taxon>
    </lineage>
</organism>
<dbReference type="Gene3D" id="3.30.70.1230">
    <property type="entry name" value="Nucleotide cyclase"/>
    <property type="match status" value="1"/>
</dbReference>
<protein>
    <submittedName>
        <fullName evidence="3">Adenylate cyclase</fullName>
    </submittedName>
</protein>
<dbReference type="STRING" id="1642818.AWE51_03530"/>
<dbReference type="GO" id="GO:0035556">
    <property type="term" value="P:intracellular signal transduction"/>
    <property type="evidence" value="ECO:0007669"/>
    <property type="project" value="InterPro"/>
</dbReference>
<reference evidence="3 4" key="1">
    <citation type="submission" date="2016-01" db="EMBL/GenBank/DDBJ databases">
        <title>The draft genome sequence of Aquimarina sp. RZW4-3-2.</title>
        <authorList>
            <person name="Wang Y."/>
        </authorList>
    </citation>
    <scope>NUCLEOTIDE SEQUENCE [LARGE SCALE GENOMIC DNA]</scope>
    <source>
        <strain evidence="3 4">RZW4-3-2</strain>
    </source>
</reference>
<evidence type="ECO:0000313" key="3">
    <source>
        <dbReference type="EMBL" id="KZS42525.1"/>
    </source>
</evidence>
<dbReference type="PROSITE" id="PS50125">
    <property type="entry name" value="GUANYLATE_CYCLASE_2"/>
    <property type="match status" value="1"/>
</dbReference>
<dbReference type="Pfam" id="PF00211">
    <property type="entry name" value="Guanylate_cyc"/>
    <property type="match status" value="1"/>
</dbReference>
<gene>
    <name evidence="3" type="ORF">AWE51_03530</name>
</gene>
<name>A0A163CL36_9FLAO</name>
<keyword evidence="1" id="KW-1133">Transmembrane helix</keyword>
<keyword evidence="1" id="KW-0472">Membrane</keyword>
<dbReference type="GO" id="GO:0009190">
    <property type="term" value="P:cyclic nucleotide biosynthetic process"/>
    <property type="evidence" value="ECO:0007669"/>
    <property type="project" value="InterPro"/>
</dbReference>
<dbReference type="CDD" id="cd07302">
    <property type="entry name" value="CHD"/>
    <property type="match status" value="1"/>
</dbReference>
<evidence type="ECO:0000313" key="4">
    <source>
        <dbReference type="Proteomes" id="UP000076715"/>
    </source>
</evidence>
<keyword evidence="1" id="KW-0812">Transmembrane</keyword>
<feature type="domain" description="Guanylate cyclase" evidence="2">
    <location>
        <begin position="180"/>
        <end position="309"/>
    </location>
</feature>
<dbReference type="EMBL" id="LQRT01000002">
    <property type="protein sequence ID" value="KZS42525.1"/>
    <property type="molecule type" value="Genomic_DNA"/>
</dbReference>
<dbReference type="AlphaFoldDB" id="A0A163CL36"/>
<comment type="caution">
    <text evidence="3">The sequence shown here is derived from an EMBL/GenBank/DDBJ whole genome shotgun (WGS) entry which is preliminary data.</text>
</comment>
<dbReference type="Proteomes" id="UP000076715">
    <property type="component" value="Unassembled WGS sequence"/>
</dbReference>
<dbReference type="RefSeq" id="WP_066310409.1">
    <property type="nucleotide sequence ID" value="NZ_CANLSS010000001.1"/>
</dbReference>
<proteinExistence type="predicted"/>
<accession>A0A163CL36</accession>
<feature type="transmembrane region" description="Helical" evidence="1">
    <location>
        <begin position="52"/>
        <end position="71"/>
    </location>
</feature>